<evidence type="ECO:0000259" key="2">
    <source>
        <dbReference type="Pfam" id="PF24883"/>
    </source>
</evidence>
<dbReference type="PANTHER" id="PTHR10039:SF5">
    <property type="entry name" value="NACHT DOMAIN-CONTAINING PROTEIN"/>
    <property type="match status" value="1"/>
</dbReference>
<evidence type="ECO:0000256" key="1">
    <source>
        <dbReference type="ARBA" id="ARBA00022737"/>
    </source>
</evidence>
<dbReference type="PANTHER" id="PTHR10039">
    <property type="entry name" value="AMELOGENIN"/>
    <property type="match status" value="1"/>
</dbReference>
<proteinExistence type="predicted"/>
<dbReference type="HOGENOM" id="CLU_007480_0_0_1"/>
<dbReference type="Pfam" id="PF24883">
    <property type="entry name" value="NPHP3_N"/>
    <property type="match status" value="1"/>
</dbReference>
<dbReference type="InterPro" id="IPR056884">
    <property type="entry name" value="NPHP3-like_N"/>
</dbReference>
<evidence type="ECO:0000313" key="3">
    <source>
        <dbReference type="EMBL" id="ELA31869.1"/>
    </source>
</evidence>
<reference evidence="3" key="1">
    <citation type="submission" date="2012-08" db="EMBL/GenBank/DDBJ databases">
        <title>Genome analysis of Colletotrichum orbiculare and Colletotrichum fructicola.</title>
        <authorList>
            <person name="Gan P.H.P."/>
            <person name="Ikeda K."/>
            <person name="Irieda H."/>
            <person name="Narusaka M."/>
            <person name="O'Connell R.J."/>
            <person name="Narusaka Y."/>
            <person name="Takano Y."/>
            <person name="Kubo Y."/>
            <person name="Shirasu K."/>
        </authorList>
    </citation>
    <scope>NUCLEOTIDE SEQUENCE</scope>
    <source>
        <strain evidence="3">Nara gc5</strain>
    </source>
</reference>
<protein>
    <recommendedName>
        <fullName evidence="2">Nephrocystin 3-like N-terminal domain-containing protein</fullName>
    </recommendedName>
</protein>
<sequence length="1220" mass="137565">MESIAALGLACNIFQIISFGNETIRLVRDVYSRGFLETPLAEHAVTLRDVASHIIAFETPVNPRKYEVQLKDNATKCHAVARDLVEEIKFLLSERAKGDLAGTLKVVSKVAWRKRRLERLEKQLCAVEKQMQTGLLVRVCDRIDAIGAKQRTLNEDVHRLIQQYGSGETQASKLISEYSNLTRDQISLKAVELQCQINNDIGQSQNDIIVNIEKAVESFSTQTVSHMTKLEFSREKAEQKALFINSLTFSGMNERRNQVSEGHEGTSQWIFYRSEPDLEGSWKGLYGEAKNQGIGEKDSVRPWDNFSDWLQSNEQIYWISGKPGSGKTTMAKYILSHPMTKRLLDSWKPDFMMVSHFFWRPGSTLQQNIKGMVASILYQLLRNSQLSTDLAMCNVHDITEKRPDGVCGNWSLAELKQTTATVLEQRPVFVLIDGVDEVTPSDGVSDLLLMIEDLYKRPNAKLCILSRPVAWVQRSLAGYPSLRISDFTAGDISRYTHDKLVKSFEDLQGHSPSLSFAQVKLLIRQLVNKAEGSFLWLHLSLNSVVRGIQQGDEFNSLQARIFSLPETISDQYKEMWKRTSEDTTVYQRRAALVFKLIIFGRTLAVQSWPATVLTMTLVTTPWGQRILDGGPDIASVNVLIKACKATEHEVVRSCAGLTEMITLPTPPVDNSATGQVSKTEDCVLNQEYQLQLYQSYKAFRLIHRSAYDFLTDTVEGHRILDREPAPIIEILVRLVSGLLAAHRIKNLLKPRNGARYPGIHYQSRYPHLLSHSTTEWFLERISSILTAHVSTAGLVLLPPNAKALIRKCAELSASGELKSQYSTCVSGACNRQEFLSQAAFYLGFRNTHQVYGTSTKPEEITSMFFARCQRCLQVLKGHKFDFIMSNDSVRAAEKEIVILFLELTELLEEHDTIDINRKGKCRFNDTKYCLQYFVTTTPLVVLLSSVVSLLSQFSRSAANRSNQSISTPSDRLFESCLKALAVFAQRGASLSEKVFFYMRIHDDYWILRPLACFFSTNKDQGTYWRGITVYFRADVLVKGVVRAALAKNPRLASSANVQALQRWINAIDLPPAECDTRGVLTLHSSSWRYLPARNDEVEMECVVPVSHATSSVLIHTFCQLPWIIHQGAGDVCEDLESKFQDIWDREIQMKPQNCPSADLLNCLLRKAGTIGGHFQDNQSCALQAHWKSILISVGAMEEVQFTDGNGHIYSMEGLQAAQTE</sequence>
<dbReference type="Gene3D" id="3.40.50.300">
    <property type="entry name" value="P-loop containing nucleotide triphosphate hydrolases"/>
    <property type="match status" value="1"/>
</dbReference>
<keyword evidence="1" id="KW-0677">Repeat</keyword>
<dbReference type="STRING" id="1213859.L2FZM6"/>
<dbReference type="SUPFAM" id="SSF52540">
    <property type="entry name" value="P-loop containing nucleoside triphosphate hydrolases"/>
    <property type="match status" value="1"/>
</dbReference>
<dbReference type="InterPro" id="IPR027417">
    <property type="entry name" value="P-loop_NTPase"/>
</dbReference>
<accession>L2FZM6</accession>
<dbReference type="EMBL" id="KB020732">
    <property type="protein sequence ID" value="ELA31869.1"/>
    <property type="molecule type" value="Genomic_DNA"/>
</dbReference>
<name>L2FZM6_COLFN</name>
<dbReference type="AlphaFoldDB" id="L2FZM6"/>
<feature type="domain" description="Nephrocystin 3-like N-terminal" evidence="2">
    <location>
        <begin position="304"/>
        <end position="467"/>
    </location>
</feature>
<organism evidence="3">
    <name type="scientific">Colletotrichum fructicola (strain Nara gc5)</name>
    <name type="common">Anthracnose fungus</name>
    <name type="synonym">Colletotrichum gloeosporioides (strain Nara gc5)</name>
    <dbReference type="NCBI Taxonomy" id="1213859"/>
    <lineage>
        <taxon>Eukaryota</taxon>
        <taxon>Fungi</taxon>
        <taxon>Dikarya</taxon>
        <taxon>Ascomycota</taxon>
        <taxon>Pezizomycotina</taxon>
        <taxon>Sordariomycetes</taxon>
        <taxon>Hypocreomycetidae</taxon>
        <taxon>Glomerellales</taxon>
        <taxon>Glomerellaceae</taxon>
        <taxon>Colletotrichum</taxon>
        <taxon>Colletotrichum gloeosporioides species complex</taxon>
    </lineage>
</organism>
<gene>
    <name evidence="3" type="ORF">CGGC5_8042</name>
</gene>